<feature type="region of interest" description="Disordered" evidence="1">
    <location>
        <begin position="1"/>
        <end position="127"/>
    </location>
</feature>
<evidence type="ECO:0000313" key="3">
    <source>
        <dbReference type="Proteomes" id="UP001499854"/>
    </source>
</evidence>
<dbReference type="Proteomes" id="UP001499854">
    <property type="component" value="Unassembled WGS sequence"/>
</dbReference>
<accession>A0ABN2T9N5</accession>
<sequence length="189" mass="19232">MPAADELFRTTAGNGTLMHNGRGEEADQRPARERGPGGPNAPGHTTAAPPSAVGSKGPVKTVPAPAGPAAPAGASATEAAVKAPPAAQTGPASAAAAPEPAPEPPPAPPARKVTAPRRPTGRERHDEKITVYVSPDELLGLEHARITLRGEYGVAVDRGRIVREAVAALLADLDARGRDSILVKRLSDS</sequence>
<name>A0ABN2T9N5_9ACTN</name>
<proteinExistence type="predicted"/>
<evidence type="ECO:0008006" key="4">
    <source>
        <dbReference type="Google" id="ProtNLM"/>
    </source>
</evidence>
<evidence type="ECO:0000313" key="2">
    <source>
        <dbReference type="EMBL" id="GAA2002665.1"/>
    </source>
</evidence>
<evidence type="ECO:0000256" key="1">
    <source>
        <dbReference type="SAM" id="MobiDB-lite"/>
    </source>
</evidence>
<keyword evidence="3" id="KW-1185">Reference proteome</keyword>
<gene>
    <name evidence="2" type="ORF">GCM10009838_80740</name>
</gene>
<dbReference type="EMBL" id="BAAAQM010000075">
    <property type="protein sequence ID" value="GAA2002665.1"/>
    <property type="molecule type" value="Genomic_DNA"/>
</dbReference>
<organism evidence="2 3">
    <name type="scientific">Catenulispora subtropica</name>
    <dbReference type="NCBI Taxonomy" id="450798"/>
    <lineage>
        <taxon>Bacteria</taxon>
        <taxon>Bacillati</taxon>
        <taxon>Actinomycetota</taxon>
        <taxon>Actinomycetes</taxon>
        <taxon>Catenulisporales</taxon>
        <taxon>Catenulisporaceae</taxon>
        <taxon>Catenulispora</taxon>
    </lineage>
</organism>
<feature type="compositionally biased region" description="Pro residues" evidence="1">
    <location>
        <begin position="99"/>
        <end position="109"/>
    </location>
</feature>
<reference evidence="3" key="1">
    <citation type="journal article" date="2019" name="Int. J. Syst. Evol. Microbiol.">
        <title>The Global Catalogue of Microorganisms (GCM) 10K type strain sequencing project: providing services to taxonomists for standard genome sequencing and annotation.</title>
        <authorList>
            <consortium name="The Broad Institute Genomics Platform"/>
            <consortium name="The Broad Institute Genome Sequencing Center for Infectious Disease"/>
            <person name="Wu L."/>
            <person name="Ma J."/>
        </authorList>
    </citation>
    <scope>NUCLEOTIDE SEQUENCE [LARGE SCALE GENOMIC DNA]</scope>
    <source>
        <strain evidence="3">JCM 16013</strain>
    </source>
</reference>
<feature type="compositionally biased region" description="Basic and acidic residues" evidence="1">
    <location>
        <begin position="21"/>
        <end position="35"/>
    </location>
</feature>
<comment type="caution">
    <text evidence="2">The sequence shown here is derived from an EMBL/GenBank/DDBJ whole genome shotgun (WGS) entry which is preliminary data.</text>
</comment>
<protein>
    <recommendedName>
        <fullName evidence="4">Cobyrinic acid ac-diamide synthase</fullName>
    </recommendedName>
</protein>
<feature type="compositionally biased region" description="Low complexity" evidence="1">
    <location>
        <begin position="57"/>
        <end position="98"/>
    </location>
</feature>